<comment type="caution">
    <text evidence="1">The sequence shown here is derived from an EMBL/GenBank/DDBJ whole genome shotgun (WGS) entry which is preliminary data.</text>
</comment>
<organism evidence="1 2">
    <name type="scientific">Polyrhizophydium stewartii</name>
    <dbReference type="NCBI Taxonomy" id="2732419"/>
    <lineage>
        <taxon>Eukaryota</taxon>
        <taxon>Fungi</taxon>
        <taxon>Fungi incertae sedis</taxon>
        <taxon>Chytridiomycota</taxon>
        <taxon>Chytridiomycota incertae sedis</taxon>
        <taxon>Chytridiomycetes</taxon>
        <taxon>Rhizophydiales</taxon>
        <taxon>Rhizophydiales incertae sedis</taxon>
        <taxon>Polyrhizophydium</taxon>
    </lineage>
</organism>
<evidence type="ECO:0000313" key="1">
    <source>
        <dbReference type="EMBL" id="KAL2917566.1"/>
    </source>
</evidence>
<sequence>MSLAPGAPFLPPRQWAHLPTPLSPPHPTIQVAPIEATILSRPCEGFDFECDCCSCAGSDSDCASVYSDCSHTDQEYPGFSQAEDCEGVIGAELADNDIFGDFHLLRRYLSFLYLHHQSDLCNCPIPVARHITAFHAPLRWQSKRLDIGQMLSLISSFGGDESQLPTWRRLTEMLGFDCQKATSIASRIKRFYTGV</sequence>
<evidence type="ECO:0000313" key="2">
    <source>
        <dbReference type="Proteomes" id="UP001527925"/>
    </source>
</evidence>
<proteinExistence type="predicted"/>
<dbReference type="EMBL" id="JADGIZ020000010">
    <property type="protein sequence ID" value="KAL2917566.1"/>
    <property type="molecule type" value="Genomic_DNA"/>
</dbReference>
<keyword evidence="2" id="KW-1185">Reference proteome</keyword>
<name>A0ABR4NDN6_9FUNG</name>
<gene>
    <name evidence="1" type="ORF">HK105_202851</name>
</gene>
<accession>A0ABR4NDN6</accession>
<dbReference type="Proteomes" id="UP001527925">
    <property type="component" value="Unassembled WGS sequence"/>
</dbReference>
<protein>
    <submittedName>
        <fullName evidence="1">Uncharacterized protein</fullName>
    </submittedName>
</protein>
<reference evidence="1 2" key="1">
    <citation type="submission" date="2023-09" db="EMBL/GenBank/DDBJ databases">
        <title>Pangenome analysis of Batrachochytrium dendrobatidis and related Chytrids.</title>
        <authorList>
            <person name="Yacoub M.N."/>
            <person name="Stajich J.E."/>
            <person name="James T.Y."/>
        </authorList>
    </citation>
    <scope>NUCLEOTIDE SEQUENCE [LARGE SCALE GENOMIC DNA]</scope>
    <source>
        <strain evidence="1 2">JEL0888</strain>
    </source>
</reference>